<dbReference type="PRINTS" id="PR00502">
    <property type="entry name" value="NUDIXFAMILY"/>
</dbReference>
<dbReference type="PROSITE" id="PS00893">
    <property type="entry name" value="NUDIX_BOX"/>
    <property type="match status" value="1"/>
</dbReference>
<sequence>MEGRGRPARRQLMQWDERFHIPVKQKAAGVVILNDRNEILLVREKGSPGQQKAGLWHIPSGTVENGENPQDTAVREAFEETGLHVHITKFLGVYLGRFPDDALILRHVWLAQPEAGHALSPTFTHEIAVARYVGQAEFDTLYESAQVRMYHTKLIYEDALRAVSGQ</sequence>
<dbReference type="Gene3D" id="3.90.79.10">
    <property type="entry name" value="Nucleoside Triphosphate Pyrophosphohydrolase"/>
    <property type="match status" value="1"/>
</dbReference>
<dbReference type="SUPFAM" id="SSF55811">
    <property type="entry name" value="Nudix"/>
    <property type="match status" value="1"/>
</dbReference>
<dbReference type="InterPro" id="IPR015797">
    <property type="entry name" value="NUDIX_hydrolase-like_dom_sf"/>
</dbReference>
<accession>A0ABV8A5N3</accession>
<dbReference type="PROSITE" id="PS51462">
    <property type="entry name" value="NUDIX"/>
    <property type="match status" value="1"/>
</dbReference>
<reference evidence="6" key="1">
    <citation type="journal article" date="2019" name="Int. J. Syst. Evol. Microbiol.">
        <title>The Global Catalogue of Microorganisms (GCM) 10K type strain sequencing project: providing services to taxonomists for standard genome sequencing and annotation.</title>
        <authorList>
            <consortium name="The Broad Institute Genomics Platform"/>
            <consortium name="The Broad Institute Genome Sequencing Center for Infectious Disease"/>
            <person name="Wu L."/>
            <person name="Ma J."/>
        </authorList>
    </citation>
    <scope>NUCLEOTIDE SEQUENCE [LARGE SCALE GENOMIC DNA]</scope>
    <source>
        <strain evidence="6">CCTCC AB 2013263</strain>
    </source>
</reference>
<evidence type="ECO:0000256" key="1">
    <source>
        <dbReference type="ARBA" id="ARBA00001946"/>
    </source>
</evidence>
<dbReference type="InterPro" id="IPR048157">
    <property type="entry name" value="Nud_hyd_Dein"/>
</dbReference>
<comment type="caution">
    <text evidence="5">The sequence shown here is derived from an EMBL/GenBank/DDBJ whole genome shotgun (WGS) entry which is preliminary data.</text>
</comment>
<dbReference type="InterPro" id="IPR000086">
    <property type="entry name" value="NUDIX_hydrolase_dom"/>
</dbReference>
<gene>
    <name evidence="5" type="ORF">ACFOPQ_09545</name>
</gene>
<evidence type="ECO:0000259" key="4">
    <source>
        <dbReference type="PROSITE" id="PS51462"/>
    </source>
</evidence>
<evidence type="ECO:0000256" key="3">
    <source>
        <dbReference type="RuleBase" id="RU003476"/>
    </source>
</evidence>
<organism evidence="5 6">
    <name type="scientific">Deinococcus antarcticus</name>
    <dbReference type="NCBI Taxonomy" id="1298767"/>
    <lineage>
        <taxon>Bacteria</taxon>
        <taxon>Thermotogati</taxon>
        <taxon>Deinococcota</taxon>
        <taxon>Deinococci</taxon>
        <taxon>Deinococcales</taxon>
        <taxon>Deinococcaceae</taxon>
        <taxon>Deinococcus</taxon>
    </lineage>
</organism>
<dbReference type="PANTHER" id="PTHR43046">
    <property type="entry name" value="GDP-MANNOSE MANNOSYL HYDROLASE"/>
    <property type="match status" value="1"/>
</dbReference>
<dbReference type="EC" id="3.6.1.69" evidence="5"/>
<dbReference type="InterPro" id="IPR020476">
    <property type="entry name" value="Nudix_hydrolase"/>
</dbReference>
<proteinExistence type="inferred from homology"/>
<name>A0ABV8A5N3_9DEIO</name>
<dbReference type="RefSeq" id="WP_380077474.1">
    <property type="nucleotide sequence ID" value="NZ_JBHRZF010000115.1"/>
</dbReference>
<dbReference type="GO" id="GO:0008413">
    <property type="term" value="F:8-oxo-7,8-dihydroguanosine triphosphate pyrophosphatase activity"/>
    <property type="evidence" value="ECO:0007669"/>
    <property type="project" value="UniProtKB-EC"/>
</dbReference>
<feature type="domain" description="Nudix hydrolase" evidence="4">
    <location>
        <begin position="23"/>
        <end position="155"/>
    </location>
</feature>
<comment type="cofactor">
    <cofactor evidence="1">
        <name>Mg(2+)</name>
        <dbReference type="ChEBI" id="CHEBI:18420"/>
    </cofactor>
</comment>
<dbReference type="Proteomes" id="UP001595748">
    <property type="component" value="Unassembled WGS sequence"/>
</dbReference>
<dbReference type="PANTHER" id="PTHR43046:SF2">
    <property type="entry name" value="8-OXO-DGTP DIPHOSPHATASE-RELATED"/>
    <property type="match status" value="1"/>
</dbReference>
<protein>
    <submittedName>
        <fullName evidence="5">Nudix hydrolase</fullName>
        <ecNumber evidence="5">3.6.1.69</ecNumber>
    </submittedName>
</protein>
<dbReference type="Pfam" id="PF00293">
    <property type="entry name" value="NUDIX"/>
    <property type="match status" value="1"/>
</dbReference>
<keyword evidence="6" id="KW-1185">Reference proteome</keyword>
<evidence type="ECO:0000313" key="6">
    <source>
        <dbReference type="Proteomes" id="UP001595748"/>
    </source>
</evidence>
<comment type="similarity">
    <text evidence="3">Belongs to the Nudix hydrolase family.</text>
</comment>
<dbReference type="EMBL" id="JBHRZF010000115">
    <property type="protein sequence ID" value="MFC3861003.1"/>
    <property type="molecule type" value="Genomic_DNA"/>
</dbReference>
<keyword evidence="2 3" id="KW-0378">Hydrolase</keyword>
<evidence type="ECO:0000256" key="2">
    <source>
        <dbReference type="ARBA" id="ARBA00022801"/>
    </source>
</evidence>
<dbReference type="NCBIfam" id="NF041652">
    <property type="entry name" value="Nud_hyd_Dein"/>
    <property type="match status" value="1"/>
</dbReference>
<evidence type="ECO:0000313" key="5">
    <source>
        <dbReference type="EMBL" id="MFC3861003.1"/>
    </source>
</evidence>
<dbReference type="InterPro" id="IPR020084">
    <property type="entry name" value="NUDIX_hydrolase_CS"/>
</dbReference>